<sequence>MKFKVLILFLLLSCVQSAENEREIPFANGIENVQEINVSDIALDVRYIALETNSDCLLGKDLYDISFSEKYLFVRDDSDLYQFTLEGKFIRKIGKKGQGPKEFLMISSVKYDNQKEEIYMNDLLSGKIKVYSFDGDFMRDILTENGEQLIYYNTDDKLFYMYPMFFYNEQESNELIVRNEKGEELYVFPFFRDGNVKYPSFLISQSIIYTYNGIIYYKNPLESVIFRLDNDKKTPMYNLSLGRYENLSLLDDVVVEKKGNIGFGEFNKEAEDKLSFYDIFELQNYVCFFYLQHDRRFAWYNKVNNSVCRIRGRSAKIDGFTDDLQNGYPILPRFWGENRIVGYVSAGTLIEEMRNNKMVDGSLRQVMTNLSEEDNPVLQVVTLK</sequence>
<evidence type="ECO:0000256" key="1">
    <source>
        <dbReference type="SAM" id="SignalP"/>
    </source>
</evidence>
<dbReference type="InterPro" id="IPR011042">
    <property type="entry name" value="6-blade_b-propeller_TolB-like"/>
</dbReference>
<comment type="caution">
    <text evidence="2">The sequence shown here is derived from an EMBL/GenBank/DDBJ whole genome shotgun (WGS) entry which is preliminary data.</text>
</comment>
<accession>A0ABR7DR64</accession>
<dbReference type="SUPFAM" id="SSF63825">
    <property type="entry name" value="YWTD domain"/>
    <property type="match status" value="1"/>
</dbReference>
<dbReference type="RefSeq" id="WP_186930570.1">
    <property type="nucleotide sequence ID" value="NZ_JACOOJ010000027.1"/>
</dbReference>
<name>A0ABR7DR64_9BACT</name>
<keyword evidence="3" id="KW-1185">Reference proteome</keyword>
<evidence type="ECO:0000313" key="2">
    <source>
        <dbReference type="EMBL" id="MBC5633891.1"/>
    </source>
</evidence>
<gene>
    <name evidence="2" type="ORF">H8S65_14120</name>
</gene>
<dbReference type="Gene3D" id="2.120.10.30">
    <property type="entry name" value="TolB, C-terminal domain"/>
    <property type="match status" value="1"/>
</dbReference>
<feature type="signal peptide" evidence="1">
    <location>
        <begin position="1"/>
        <end position="18"/>
    </location>
</feature>
<keyword evidence="1" id="KW-0732">Signal</keyword>
<dbReference type="Proteomes" id="UP000651475">
    <property type="component" value="Unassembled WGS sequence"/>
</dbReference>
<reference evidence="2 3" key="1">
    <citation type="submission" date="2020-08" db="EMBL/GenBank/DDBJ databases">
        <title>Genome public.</title>
        <authorList>
            <person name="Liu C."/>
            <person name="Sun Q."/>
        </authorList>
    </citation>
    <scope>NUCLEOTIDE SEQUENCE [LARGE SCALE GENOMIC DNA]</scope>
    <source>
        <strain evidence="2 3">NSJ-79</strain>
    </source>
</reference>
<proteinExistence type="predicted"/>
<protein>
    <submittedName>
        <fullName evidence="2">6-bladed beta-propeller</fullName>
    </submittedName>
</protein>
<dbReference type="Pfam" id="PF17170">
    <property type="entry name" value="DUF5128"/>
    <property type="match status" value="1"/>
</dbReference>
<organism evidence="2 3">
    <name type="scientific">Parabacteroides hominis</name>
    <dbReference type="NCBI Taxonomy" id="2763057"/>
    <lineage>
        <taxon>Bacteria</taxon>
        <taxon>Pseudomonadati</taxon>
        <taxon>Bacteroidota</taxon>
        <taxon>Bacteroidia</taxon>
        <taxon>Bacteroidales</taxon>
        <taxon>Tannerellaceae</taxon>
        <taxon>Parabacteroides</taxon>
    </lineage>
</organism>
<feature type="chain" id="PRO_5045635704" evidence="1">
    <location>
        <begin position="19"/>
        <end position="384"/>
    </location>
</feature>
<evidence type="ECO:0000313" key="3">
    <source>
        <dbReference type="Proteomes" id="UP000651475"/>
    </source>
</evidence>
<dbReference type="EMBL" id="JACOOJ010000027">
    <property type="protein sequence ID" value="MBC5633891.1"/>
    <property type="molecule type" value="Genomic_DNA"/>
</dbReference>